<dbReference type="Pfam" id="PF10291">
    <property type="entry name" value="muHD"/>
    <property type="match status" value="1"/>
</dbReference>
<evidence type="ECO:0000313" key="6">
    <source>
        <dbReference type="Proteomes" id="UP000694549"/>
    </source>
</evidence>
<dbReference type="PANTHER" id="PTHR23065">
    <property type="entry name" value="PROLINE-SERINE-THREONINE PHOSPHATASE INTERACTING PROTEIN 1"/>
    <property type="match status" value="1"/>
</dbReference>
<feature type="domain" description="Muniscin C-terminal" evidence="4">
    <location>
        <begin position="3"/>
        <end position="108"/>
    </location>
</feature>
<dbReference type="InterPro" id="IPR018808">
    <property type="entry name" value="Muniscin_C"/>
</dbReference>
<dbReference type="GO" id="GO:0072583">
    <property type="term" value="P:clathrin-dependent endocytosis"/>
    <property type="evidence" value="ECO:0007669"/>
    <property type="project" value="TreeGrafter"/>
</dbReference>
<keyword evidence="2" id="KW-0168">Coated pit</keyword>
<accession>A0A8B9VJV5</accession>
<reference evidence="5" key="2">
    <citation type="submission" date="2025-09" db="UniProtKB">
        <authorList>
            <consortium name="Ensembl"/>
        </authorList>
    </citation>
    <scope>IDENTIFICATION</scope>
</reference>
<dbReference type="GO" id="GO:0030136">
    <property type="term" value="C:clathrin-coated vesicle"/>
    <property type="evidence" value="ECO:0007669"/>
    <property type="project" value="TreeGrafter"/>
</dbReference>
<proteinExistence type="predicted"/>
<evidence type="ECO:0000256" key="3">
    <source>
        <dbReference type="ARBA" id="ARBA00037878"/>
    </source>
</evidence>
<protein>
    <recommendedName>
        <fullName evidence="4">Muniscin C-terminal domain-containing protein</fullName>
    </recommendedName>
</protein>
<sequence>MAPPVLSFRLLNTGAIEQFLPNAELLYSDPSQSDPSTKDFWLNMAALTGHLQKQAEQSPAASYYNVALLKYQFSRLGPSSAPLRLCVRWDCSPGATRVSVDYGYNAGEAAPPLLTGSGSNPLLGCPNLVPPFVGTGSGPPTPALSPPGSGRLSASWEPLCGPSKPSPVAAQFSSEGSTLSGVEVELASAGYRMSLVKKRFATGTAARTP</sequence>
<dbReference type="GO" id="GO:0005905">
    <property type="term" value="C:clathrin-coated pit"/>
    <property type="evidence" value="ECO:0007669"/>
    <property type="project" value="UniProtKB-KW"/>
</dbReference>
<keyword evidence="1" id="KW-0254">Endocytosis</keyword>
<keyword evidence="2" id="KW-0472">Membrane</keyword>
<evidence type="ECO:0000313" key="5">
    <source>
        <dbReference type="Ensembl" id="ENSAZOP00000024504.1"/>
    </source>
</evidence>
<evidence type="ECO:0000259" key="4">
    <source>
        <dbReference type="Pfam" id="PF10291"/>
    </source>
</evidence>
<organism evidence="5 6">
    <name type="scientific">Anas zonorhyncha</name>
    <name type="common">Eastern spot-billed duck</name>
    <dbReference type="NCBI Taxonomy" id="75864"/>
    <lineage>
        <taxon>Eukaryota</taxon>
        <taxon>Metazoa</taxon>
        <taxon>Chordata</taxon>
        <taxon>Craniata</taxon>
        <taxon>Vertebrata</taxon>
        <taxon>Euteleostomi</taxon>
        <taxon>Archelosauria</taxon>
        <taxon>Archosauria</taxon>
        <taxon>Dinosauria</taxon>
        <taxon>Saurischia</taxon>
        <taxon>Theropoda</taxon>
        <taxon>Coelurosauria</taxon>
        <taxon>Aves</taxon>
        <taxon>Neognathae</taxon>
        <taxon>Galloanserae</taxon>
        <taxon>Anseriformes</taxon>
        <taxon>Anatidae</taxon>
        <taxon>Anatinae</taxon>
        <taxon>Anas</taxon>
    </lineage>
</organism>
<dbReference type="GO" id="GO:0048268">
    <property type="term" value="P:clathrin coat assembly"/>
    <property type="evidence" value="ECO:0007669"/>
    <property type="project" value="TreeGrafter"/>
</dbReference>
<comment type="subcellular location">
    <subcellularLocation>
        <location evidence="3">Membrane</location>
        <location evidence="3">Coated pit</location>
    </subcellularLocation>
</comment>
<dbReference type="Ensembl" id="ENSAZOT00000026295.1">
    <property type="protein sequence ID" value="ENSAZOP00000024504.1"/>
    <property type="gene ID" value="ENSAZOG00000015769.1"/>
</dbReference>
<keyword evidence="6" id="KW-1185">Reference proteome</keyword>
<name>A0A8B9VJV5_9AVES</name>
<dbReference type="PANTHER" id="PTHR23065:SF6">
    <property type="entry name" value="F-BAR DOMAIN ONLY PROTEIN 1"/>
    <property type="match status" value="1"/>
</dbReference>
<evidence type="ECO:0000256" key="2">
    <source>
        <dbReference type="ARBA" id="ARBA00023176"/>
    </source>
</evidence>
<reference evidence="5" key="1">
    <citation type="submission" date="2025-08" db="UniProtKB">
        <authorList>
            <consortium name="Ensembl"/>
        </authorList>
    </citation>
    <scope>IDENTIFICATION</scope>
</reference>
<dbReference type="GO" id="GO:0005886">
    <property type="term" value="C:plasma membrane"/>
    <property type="evidence" value="ECO:0007669"/>
    <property type="project" value="TreeGrafter"/>
</dbReference>
<evidence type="ECO:0000256" key="1">
    <source>
        <dbReference type="ARBA" id="ARBA00022583"/>
    </source>
</evidence>
<dbReference type="AlphaFoldDB" id="A0A8B9VJV5"/>
<dbReference type="Proteomes" id="UP000694549">
    <property type="component" value="Unplaced"/>
</dbReference>